<feature type="transmembrane region" description="Helical" evidence="7">
    <location>
        <begin position="176"/>
        <end position="195"/>
    </location>
</feature>
<keyword evidence="10" id="KW-1185">Reference proteome</keyword>
<dbReference type="Proteomes" id="UP000612362">
    <property type="component" value="Unassembled WGS sequence"/>
</dbReference>
<feature type="transmembrane region" description="Helical" evidence="7">
    <location>
        <begin position="379"/>
        <end position="399"/>
    </location>
</feature>
<dbReference type="PANTHER" id="PTHR23513:SF11">
    <property type="entry name" value="STAPHYLOFERRIN A TRANSPORTER"/>
    <property type="match status" value="1"/>
</dbReference>
<dbReference type="EMBL" id="BNJF01000001">
    <property type="protein sequence ID" value="GHO45417.1"/>
    <property type="molecule type" value="Genomic_DNA"/>
</dbReference>
<keyword evidence="6 7" id="KW-0472">Membrane</keyword>
<dbReference type="PANTHER" id="PTHR23513">
    <property type="entry name" value="INTEGRAL MEMBRANE EFFLUX PROTEIN-RELATED"/>
    <property type="match status" value="1"/>
</dbReference>
<evidence type="ECO:0000259" key="8">
    <source>
        <dbReference type="PROSITE" id="PS50850"/>
    </source>
</evidence>
<dbReference type="InterPro" id="IPR020846">
    <property type="entry name" value="MFS_dom"/>
</dbReference>
<keyword evidence="2" id="KW-0813">Transport</keyword>
<keyword evidence="5 7" id="KW-1133">Transmembrane helix</keyword>
<dbReference type="PROSITE" id="PS50850">
    <property type="entry name" value="MFS"/>
    <property type="match status" value="1"/>
</dbReference>
<dbReference type="Gene3D" id="1.20.1250.20">
    <property type="entry name" value="MFS general substrate transporter like domains"/>
    <property type="match status" value="1"/>
</dbReference>
<protein>
    <submittedName>
        <fullName evidence="9">MFS transporter</fullName>
    </submittedName>
</protein>
<keyword evidence="3" id="KW-1003">Cell membrane</keyword>
<keyword evidence="4 7" id="KW-0812">Transmembrane</keyword>
<dbReference type="InterPro" id="IPR010290">
    <property type="entry name" value="TM_effector"/>
</dbReference>
<feature type="transmembrane region" description="Helical" evidence="7">
    <location>
        <begin position="261"/>
        <end position="282"/>
    </location>
</feature>
<dbReference type="AlphaFoldDB" id="A0A8J3MR03"/>
<comment type="caution">
    <text evidence="9">The sequence shown here is derived from an EMBL/GenBank/DDBJ whole genome shotgun (WGS) entry which is preliminary data.</text>
</comment>
<evidence type="ECO:0000313" key="9">
    <source>
        <dbReference type="EMBL" id="GHO45417.1"/>
    </source>
</evidence>
<dbReference type="CDD" id="cd06173">
    <property type="entry name" value="MFS_MefA_like"/>
    <property type="match status" value="1"/>
</dbReference>
<evidence type="ECO:0000256" key="2">
    <source>
        <dbReference type="ARBA" id="ARBA00022448"/>
    </source>
</evidence>
<comment type="subcellular location">
    <subcellularLocation>
        <location evidence="1">Cell membrane</location>
        <topology evidence="1">Multi-pass membrane protein</topology>
    </subcellularLocation>
</comment>
<evidence type="ECO:0000256" key="1">
    <source>
        <dbReference type="ARBA" id="ARBA00004651"/>
    </source>
</evidence>
<evidence type="ECO:0000256" key="3">
    <source>
        <dbReference type="ARBA" id="ARBA00022475"/>
    </source>
</evidence>
<feature type="transmembrane region" description="Helical" evidence="7">
    <location>
        <begin position="46"/>
        <end position="68"/>
    </location>
</feature>
<dbReference type="GO" id="GO:0005886">
    <property type="term" value="C:plasma membrane"/>
    <property type="evidence" value="ECO:0007669"/>
    <property type="project" value="UniProtKB-SubCell"/>
</dbReference>
<name>A0A8J3MR03_9CHLR</name>
<feature type="transmembrane region" description="Helical" evidence="7">
    <location>
        <begin position="227"/>
        <end position="249"/>
    </location>
</feature>
<dbReference type="InterPro" id="IPR036259">
    <property type="entry name" value="MFS_trans_sf"/>
</dbReference>
<organism evidence="9 10">
    <name type="scientific">Ktedonospora formicarum</name>
    <dbReference type="NCBI Taxonomy" id="2778364"/>
    <lineage>
        <taxon>Bacteria</taxon>
        <taxon>Bacillati</taxon>
        <taxon>Chloroflexota</taxon>
        <taxon>Ktedonobacteria</taxon>
        <taxon>Ktedonobacterales</taxon>
        <taxon>Ktedonobacteraceae</taxon>
        <taxon>Ktedonospora</taxon>
    </lineage>
</organism>
<evidence type="ECO:0000256" key="7">
    <source>
        <dbReference type="SAM" id="Phobius"/>
    </source>
</evidence>
<accession>A0A8J3MR03</accession>
<sequence length="417" mass="44326">MRFLKVLLLPHLALLWSGQVLSAIGDFFYQIAMLWIAIKMAGSQGGIIIAGVEAGAALLFGLLGGIYADRWNRRAIMITVDLARALAISSLPLLATFGQLQFWQLIIVSLLVGSLGALFNPALQSSLPALVPNTDLLQATNGLMDVTRRLARTLGPSLAALLVTFLPLTHFFTLDAISFLLSAGAVTLMGSRFAWKPRCKTIEHTGIRDLLVDLRQGFQAARAHKPIALAIFSSGFISAAWVAGFVLGIPLLADRVLQGNVSAYGLIVGAYGVGNVVSNFVIGSMSLRRPVGTMFLGGLVVGSGFLLMVSVPSLPVAMLGASLAALGGPMGDIPMAVMMQTELPPHHLGKIYSLADMTNALGSLLGPLLALPLYQYLSVQQAISVCALIFVTTGLLGLLRFRFQEPPAHPYKQEPLS</sequence>
<feature type="transmembrane region" description="Helical" evidence="7">
    <location>
        <begin position="150"/>
        <end position="170"/>
    </location>
</feature>
<reference evidence="9" key="1">
    <citation type="submission" date="2020-10" db="EMBL/GenBank/DDBJ databases">
        <title>Taxonomic study of unclassified bacteria belonging to the class Ktedonobacteria.</title>
        <authorList>
            <person name="Yabe S."/>
            <person name="Wang C.M."/>
            <person name="Zheng Y."/>
            <person name="Sakai Y."/>
            <person name="Cavaletti L."/>
            <person name="Monciardini P."/>
            <person name="Donadio S."/>
        </authorList>
    </citation>
    <scope>NUCLEOTIDE SEQUENCE</scope>
    <source>
        <strain evidence="9">SOSP1-1</strain>
    </source>
</reference>
<dbReference type="SUPFAM" id="SSF103473">
    <property type="entry name" value="MFS general substrate transporter"/>
    <property type="match status" value="1"/>
</dbReference>
<dbReference type="Pfam" id="PF05977">
    <property type="entry name" value="MFS_3"/>
    <property type="match status" value="1"/>
</dbReference>
<evidence type="ECO:0000256" key="4">
    <source>
        <dbReference type="ARBA" id="ARBA00022692"/>
    </source>
</evidence>
<feature type="domain" description="Major facilitator superfamily (MFS) profile" evidence="8">
    <location>
        <begin position="227"/>
        <end position="417"/>
    </location>
</feature>
<evidence type="ECO:0000256" key="5">
    <source>
        <dbReference type="ARBA" id="ARBA00022989"/>
    </source>
</evidence>
<evidence type="ECO:0000313" key="10">
    <source>
        <dbReference type="Proteomes" id="UP000612362"/>
    </source>
</evidence>
<dbReference type="RefSeq" id="WP_220194750.1">
    <property type="nucleotide sequence ID" value="NZ_BNJF01000001.1"/>
</dbReference>
<proteinExistence type="predicted"/>
<gene>
    <name evidence="9" type="ORF">KSX_35800</name>
</gene>
<evidence type="ECO:0000256" key="6">
    <source>
        <dbReference type="ARBA" id="ARBA00023136"/>
    </source>
</evidence>
<feature type="transmembrane region" description="Helical" evidence="7">
    <location>
        <begin position="294"/>
        <end position="311"/>
    </location>
</feature>
<dbReference type="GO" id="GO:0022857">
    <property type="term" value="F:transmembrane transporter activity"/>
    <property type="evidence" value="ECO:0007669"/>
    <property type="project" value="InterPro"/>
</dbReference>